<dbReference type="WBParaSite" id="jg4913">
    <property type="protein sequence ID" value="jg4913"/>
    <property type="gene ID" value="jg4913"/>
</dbReference>
<keyword evidence="1" id="KW-0472">Membrane</keyword>
<evidence type="ECO:0000256" key="1">
    <source>
        <dbReference type="SAM" id="Phobius"/>
    </source>
</evidence>
<dbReference type="AlphaFoldDB" id="A0A915EE63"/>
<accession>A0A915EE63</accession>
<feature type="transmembrane region" description="Helical" evidence="1">
    <location>
        <begin position="63"/>
        <end position="83"/>
    </location>
</feature>
<name>A0A915EE63_9BILA</name>
<sequence length="208" mass="24341">MNNKPELKRMQSSGRLTLKPSKKEEYFQCGFQLHVQRAAIIIAAIGICASAIKLVIWRNYSENIVTLIFTVMVMLGHVCMLCAQQVKLNKLYVPYLILNPICVLLLFRFYIFPLIEVVSSIPELKDFSSRQQLTEDTLMLQLAQSIALLELVMFFFAAAVMLWFQVIVYRAFHFMTFAYNRVNKEEVYRSVYFIEPRKRIQRMNTFVA</sequence>
<protein>
    <submittedName>
        <fullName evidence="3">Uncharacterized protein</fullName>
    </submittedName>
</protein>
<evidence type="ECO:0000313" key="2">
    <source>
        <dbReference type="Proteomes" id="UP000887574"/>
    </source>
</evidence>
<keyword evidence="1" id="KW-1133">Transmembrane helix</keyword>
<keyword evidence="2" id="KW-1185">Reference proteome</keyword>
<proteinExistence type="predicted"/>
<reference evidence="3" key="1">
    <citation type="submission" date="2022-11" db="UniProtKB">
        <authorList>
            <consortium name="WormBaseParasite"/>
        </authorList>
    </citation>
    <scope>IDENTIFICATION</scope>
</reference>
<keyword evidence="1" id="KW-0812">Transmembrane</keyword>
<organism evidence="2 3">
    <name type="scientific">Ditylenchus dipsaci</name>
    <dbReference type="NCBI Taxonomy" id="166011"/>
    <lineage>
        <taxon>Eukaryota</taxon>
        <taxon>Metazoa</taxon>
        <taxon>Ecdysozoa</taxon>
        <taxon>Nematoda</taxon>
        <taxon>Chromadorea</taxon>
        <taxon>Rhabditida</taxon>
        <taxon>Tylenchina</taxon>
        <taxon>Tylenchomorpha</taxon>
        <taxon>Sphaerularioidea</taxon>
        <taxon>Anguinidae</taxon>
        <taxon>Anguininae</taxon>
        <taxon>Ditylenchus</taxon>
    </lineage>
</organism>
<evidence type="ECO:0000313" key="3">
    <source>
        <dbReference type="WBParaSite" id="jg4913"/>
    </source>
</evidence>
<dbReference type="Proteomes" id="UP000887574">
    <property type="component" value="Unplaced"/>
</dbReference>
<feature type="transmembrane region" description="Helical" evidence="1">
    <location>
        <begin position="38"/>
        <end position="57"/>
    </location>
</feature>
<feature type="transmembrane region" description="Helical" evidence="1">
    <location>
        <begin position="146"/>
        <end position="172"/>
    </location>
</feature>
<feature type="transmembrane region" description="Helical" evidence="1">
    <location>
        <begin position="95"/>
        <end position="115"/>
    </location>
</feature>